<evidence type="ECO:0000313" key="2">
    <source>
        <dbReference type="EMBL" id="KGH48550.1"/>
    </source>
</evidence>
<dbReference type="STRING" id="1522368.IN07_00855"/>
<feature type="transmembrane region" description="Helical" evidence="1">
    <location>
        <begin position="188"/>
        <end position="210"/>
    </location>
</feature>
<evidence type="ECO:0000256" key="1">
    <source>
        <dbReference type="SAM" id="Phobius"/>
    </source>
</evidence>
<feature type="transmembrane region" description="Helical" evidence="1">
    <location>
        <begin position="41"/>
        <end position="60"/>
    </location>
</feature>
<reference evidence="2 3" key="1">
    <citation type="submission" date="2014-07" db="EMBL/GenBank/DDBJ databases">
        <title>Biosystematic studies on Modestobacter strains isolated from extreme hyper-arid desert soil and from historic building.</title>
        <authorList>
            <person name="Bukarasam K."/>
            <person name="Bull A."/>
            <person name="Girard G."/>
            <person name="van Wezel G."/>
            <person name="Goodfellow M."/>
        </authorList>
    </citation>
    <scope>NUCLEOTIDE SEQUENCE [LARGE SCALE GENOMIC DNA]</scope>
    <source>
        <strain evidence="2 3">KNN45-2b</strain>
    </source>
</reference>
<dbReference type="RefSeq" id="WP_036332612.1">
    <property type="nucleotide sequence ID" value="NZ_JPMX01000003.1"/>
</dbReference>
<evidence type="ECO:0000313" key="3">
    <source>
        <dbReference type="Proteomes" id="UP000029713"/>
    </source>
</evidence>
<feature type="transmembrane region" description="Helical" evidence="1">
    <location>
        <begin position="158"/>
        <end position="181"/>
    </location>
</feature>
<name>A0A098YDN7_9ACTN</name>
<keyword evidence="1" id="KW-0812">Transmembrane</keyword>
<feature type="transmembrane region" description="Helical" evidence="1">
    <location>
        <begin position="113"/>
        <end position="138"/>
    </location>
</feature>
<feature type="transmembrane region" description="Helical" evidence="1">
    <location>
        <begin position="72"/>
        <end position="92"/>
    </location>
</feature>
<dbReference type="OrthoDB" id="3822725at2"/>
<organism evidence="2 3">
    <name type="scientific">Modestobacter caceresii</name>
    <dbReference type="NCBI Taxonomy" id="1522368"/>
    <lineage>
        <taxon>Bacteria</taxon>
        <taxon>Bacillati</taxon>
        <taxon>Actinomycetota</taxon>
        <taxon>Actinomycetes</taxon>
        <taxon>Geodermatophilales</taxon>
        <taxon>Geodermatophilaceae</taxon>
        <taxon>Modestobacter</taxon>
    </lineage>
</organism>
<dbReference type="Proteomes" id="UP000029713">
    <property type="component" value="Unassembled WGS sequence"/>
</dbReference>
<evidence type="ECO:0008006" key="4">
    <source>
        <dbReference type="Google" id="ProtNLM"/>
    </source>
</evidence>
<keyword evidence="1" id="KW-1133">Transmembrane helix</keyword>
<gene>
    <name evidence="2" type="ORF">IN07_00855</name>
</gene>
<dbReference type="AlphaFoldDB" id="A0A098YDN7"/>
<dbReference type="EMBL" id="JPMX01000003">
    <property type="protein sequence ID" value="KGH48550.1"/>
    <property type="molecule type" value="Genomic_DNA"/>
</dbReference>
<feature type="transmembrane region" description="Helical" evidence="1">
    <location>
        <begin position="230"/>
        <end position="253"/>
    </location>
</feature>
<sequence>MSTATLTPEQPRTLADHPAPSLLQLVRVELRKSYDTRAGRWLLIVIGLAVLAVVALSLFVEDVPKTFTDHFGFTQLPISILLPVLGILLVTSEWSQRTAMTTFTLVPRRSRVLVAKVLAATLLAVLGVVVAALASVLATVLTPVFSDAERDWSLSAALVGQVLVVQVVTVLAGVAFGMLLLSSPLAIVLYFVLPTVFTILVSLVAALDWVRDWLDLSTTSMPLFEDGVDAQGWLQFGTSVGLWVALPMLLGWLRILRTEVA</sequence>
<accession>A0A098YDN7</accession>
<protein>
    <recommendedName>
        <fullName evidence="4">ABC transporter permease</fullName>
    </recommendedName>
</protein>
<keyword evidence="1" id="KW-0472">Membrane</keyword>
<comment type="caution">
    <text evidence="2">The sequence shown here is derived from an EMBL/GenBank/DDBJ whole genome shotgun (WGS) entry which is preliminary data.</text>
</comment>
<keyword evidence="3" id="KW-1185">Reference proteome</keyword>
<proteinExistence type="predicted"/>